<evidence type="ECO:0000256" key="3">
    <source>
        <dbReference type="ARBA" id="ARBA00022692"/>
    </source>
</evidence>
<comment type="caution">
    <text evidence="9">The sequence shown here is derived from an EMBL/GenBank/DDBJ whole genome shotgun (WGS) entry which is preliminary data.</text>
</comment>
<feature type="domain" description="Cytochrome C biogenesis protein transmembrane" evidence="7">
    <location>
        <begin position="2"/>
        <end position="205"/>
    </location>
</feature>
<dbReference type="GO" id="GO:0016020">
    <property type="term" value="C:membrane"/>
    <property type="evidence" value="ECO:0007669"/>
    <property type="project" value="UniProtKB-SubCell"/>
</dbReference>
<sequence length="244" mass="25574">MLLIVVAFLGGVLTVLSPCVLPVLPVLLSGTVGGRGRPLGIITGFTASFVLLTLFFASVVSALNLSPDAVRWAAVALLLGFGVTLAVPALHTRFELMASRVLPQRRGPDGAGFLGGVLVGVTLGVIWTPCVGPILASVTTLALSGQVTAFAALVTLAYTLGVALPMLGVMWGGRRLLHRPALLGRLNTVQQAFGVILVLFAIGMVYGADRRFETYLVESVPALQNLTFLEQTAAVQTELDRQAK</sequence>
<dbReference type="Proteomes" id="UP000619376">
    <property type="component" value="Unassembled WGS sequence"/>
</dbReference>
<evidence type="ECO:0000256" key="2">
    <source>
        <dbReference type="ARBA" id="ARBA00006143"/>
    </source>
</evidence>
<dbReference type="InterPro" id="IPR003834">
    <property type="entry name" value="Cyt_c_assmbl_TM_dom"/>
</dbReference>
<gene>
    <name evidence="8" type="ORF">GCM10017781_15050</name>
    <name evidence="9" type="ORF">HNQ07_001735</name>
</gene>
<proteinExistence type="inferred from homology"/>
<keyword evidence="5 6" id="KW-0472">Membrane</keyword>
<feature type="transmembrane region" description="Helical" evidence="6">
    <location>
        <begin position="69"/>
        <end position="90"/>
    </location>
</feature>
<dbReference type="RefSeq" id="WP_184110682.1">
    <property type="nucleotide sequence ID" value="NZ_BNAJ01000003.1"/>
</dbReference>
<evidence type="ECO:0000313" key="10">
    <source>
        <dbReference type="Proteomes" id="UP000539473"/>
    </source>
</evidence>
<dbReference type="InterPro" id="IPR051790">
    <property type="entry name" value="Cytochrome_c-biogenesis_DsbD"/>
</dbReference>
<keyword evidence="11" id="KW-1185">Reference proteome</keyword>
<name>A0A7W8NQW5_9DEIO</name>
<dbReference type="AlphaFoldDB" id="A0A7W8NQW5"/>
<keyword evidence="4 6" id="KW-1133">Transmembrane helix</keyword>
<dbReference type="PANTHER" id="PTHR31272:SF9">
    <property type="entry name" value="BLL1027 PROTEIN"/>
    <property type="match status" value="1"/>
</dbReference>
<evidence type="ECO:0000256" key="4">
    <source>
        <dbReference type="ARBA" id="ARBA00022989"/>
    </source>
</evidence>
<evidence type="ECO:0000313" key="8">
    <source>
        <dbReference type="EMBL" id="GHF39512.1"/>
    </source>
</evidence>
<comment type="similarity">
    <text evidence="2">Belongs to the DsbD family.</text>
</comment>
<reference evidence="8" key="4">
    <citation type="submission" date="2024-05" db="EMBL/GenBank/DDBJ databases">
        <authorList>
            <person name="Sun Q."/>
            <person name="Zhou Y."/>
        </authorList>
    </citation>
    <scope>NUCLEOTIDE SEQUENCE</scope>
    <source>
        <strain evidence="8">CGMCC 1.18437</strain>
    </source>
</reference>
<dbReference type="PANTHER" id="PTHR31272">
    <property type="entry name" value="CYTOCHROME C-TYPE BIOGENESIS PROTEIN HI_1454-RELATED"/>
    <property type="match status" value="1"/>
</dbReference>
<evidence type="ECO:0000313" key="11">
    <source>
        <dbReference type="Proteomes" id="UP000619376"/>
    </source>
</evidence>
<dbReference type="Pfam" id="PF02683">
    <property type="entry name" value="DsbD_TM"/>
    <property type="match status" value="1"/>
</dbReference>
<evidence type="ECO:0000256" key="6">
    <source>
        <dbReference type="SAM" id="Phobius"/>
    </source>
</evidence>
<reference evidence="11" key="2">
    <citation type="journal article" date="2019" name="Int. J. Syst. Evol. Microbiol.">
        <title>The Global Catalogue of Microorganisms (GCM) 10K type strain sequencing project: providing services to taxonomists for standard genome sequencing and annotation.</title>
        <authorList>
            <consortium name="The Broad Institute Genomics Platform"/>
            <consortium name="The Broad Institute Genome Sequencing Center for Infectious Disease"/>
            <person name="Wu L."/>
            <person name="Ma J."/>
        </authorList>
    </citation>
    <scope>NUCLEOTIDE SEQUENCE [LARGE SCALE GENOMIC DNA]</scope>
    <source>
        <strain evidence="11">CGMCC 1.18437</strain>
    </source>
</reference>
<feature type="transmembrane region" description="Helical" evidence="6">
    <location>
        <begin position="147"/>
        <end position="171"/>
    </location>
</feature>
<keyword evidence="3 6" id="KW-0812">Transmembrane</keyword>
<evidence type="ECO:0000313" key="9">
    <source>
        <dbReference type="EMBL" id="MBB5376278.1"/>
    </source>
</evidence>
<evidence type="ECO:0000256" key="5">
    <source>
        <dbReference type="ARBA" id="ARBA00023136"/>
    </source>
</evidence>
<feature type="transmembrane region" description="Helical" evidence="6">
    <location>
        <begin position="39"/>
        <end position="63"/>
    </location>
</feature>
<evidence type="ECO:0000259" key="7">
    <source>
        <dbReference type="Pfam" id="PF02683"/>
    </source>
</evidence>
<evidence type="ECO:0000256" key="1">
    <source>
        <dbReference type="ARBA" id="ARBA00004141"/>
    </source>
</evidence>
<organism evidence="9 10">
    <name type="scientific">Deinococcus metalli</name>
    <dbReference type="NCBI Taxonomy" id="1141878"/>
    <lineage>
        <taxon>Bacteria</taxon>
        <taxon>Thermotogati</taxon>
        <taxon>Deinococcota</taxon>
        <taxon>Deinococci</taxon>
        <taxon>Deinococcales</taxon>
        <taxon>Deinococcaceae</taxon>
        <taxon>Deinococcus</taxon>
    </lineage>
</organism>
<accession>A0A7W8NQW5</accession>
<reference evidence="9 10" key="3">
    <citation type="submission" date="2020-08" db="EMBL/GenBank/DDBJ databases">
        <title>Genomic Encyclopedia of Type Strains, Phase IV (KMG-IV): sequencing the most valuable type-strain genomes for metagenomic binning, comparative biology and taxonomic classification.</title>
        <authorList>
            <person name="Goeker M."/>
        </authorList>
    </citation>
    <scope>NUCLEOTIDE SEQUENCE [LARGE SCALE GENOMIC DNA]</scope>
    <source>
        <strain evidence="9 10">DSM 27521</strain>
    </source>
</reference>
<reference evidence="8" key="1">
    <citation type="journal article" date="2014" name="Int. J. Syst. Evol. Microbiol.">
        <title>Complete genome of a new Firmicutes species belonging to the dominant human colonic microbiota ('Ruminococcus bicirculans') reveals two chromosomes and a selective capacity to utilize plant glucans.</title>
        <authorList>
            <consortium name="NISC Comparative Sequencing Program"/>
            <person name="Wegmann U."/>
            <person name="Louis P."/>
            <person name="Goesmann A."/>
            <person name="Henrissat B."/>
            <person name="Duncan S.H."/>
            <person name="Flint H.J."/>
        </authorList>
    </citation>
    <scope>NUCLEOTIDE SEQUENCE</scope>
    <source>
        <strain evidence="8">CGMCC 1.18437</strain>
    </source>
</reference>
<feature type="transmembrane region" description="Helical" evidence="6">
    <location>
        <begin position="192"/>
        <end position="208"/>
    </location>
</feature>
<protein>
    <submittedName>
        <fullName evidence="8 9">Cytochrome C biogenesis protein CcdA</fullName>
    </submittedName>
</protein>
<feature type="transmembrane region" description="Helical" evidence="6">
    <location>
        <begin position="111"/>
        <end position="135"/>
    </location>
</feature>
<dbReference type="Proteomes" id="UP000539473">
    <property type="component" value="Unassembled WGS sequence"/>
</dbReference>
<feature type="transmembrane region" description="Helical" evidence="6">
    <location>
        <begin position="6"/>
        <end position="27"/>
    </location>
</feature>
<dbReference type="GO" id="GO:0017004">
    <property type="term" value="P:cytochrome complex assembly"/>
    <property type="evidence" value="ECO:0007669"/>
    <property type="project" value="InterPro"/>
</dbReference>
<dbReference type="EMBL" id="JACHFK010000003">
    <property type="protein sequence ID" value="MBB5376278.1"/>
    <property type="molecule type" value="Genomic_DNA"/>
</dbReference>
<dbReference type="EMBL" id="BNAJ01000003">
    <property type="protein sequence ID" value="GHF39512.1"/>
    <property type="molecule type" value="Genomic_DNA"/>
</dbReference>
<comment type="subcellular location">
    <subcellularLocation>
        <location evidence="1">Membrane</location>
        <topology evidence="1">Multi-pass membrane protein</topology>
    </subcellularLocation>
</comment>